<dbReference type="Gene3D" id="3.30.559.10">
    <property type="entry name" value="Chloramphenicol acetyltransferase-like domain"/>
    <property type="match status" value="1"/>
</dbReference>
<accession>A0A4Q9N9J2</accession>
<sequence length="588" mass="66086">MTWSLLGSPLTSGKTYVRPLGLNEHTFYFDRVFNGTADILWRYLVQETDRAKGTPLFSEDNVKRAWATLKQWYPLFAVHMDDSRGPDAVQFVVSERDVSDYRPGEVNFLSAKSREEVEAYIWVLQRDKPTEDHHLISRLFVFQLDGQPGTYEILIRVAHAVADGISGATVARTFFDVLSSPPTPIPKLEDRLAMAVPSDELNPTRKLSPARQRWRRAIAQSIFLNRRGRCAGGHTIPRTITDKTYRTPSVTGRIGYRFPVLETTAILDTCRAHRVTFGTVIPVISQLAITRMLHRRYLRGDLPEDEWEYRRRQPMHFGGPINLRPYMDPEWQGKGGATEVALAIDYYELTLPFMPAPFGSRRDASVPRAADGAPPYAALLSRERFFYRGQLCRRQLKAIASSPLVLDIALARQPVYVHRKKTMTLHWLAEKKGEPLPEIPAPPLRDPLPADCVFSAGLSSVGQMSLILPSNYPLPEGHPLSVRTPRPANPHFGAISEAPSTSNSKAPLVPPATSDADALLRIIDETTYLHSRPTEFFLGNGTERGRLGLAVTFDRNTYKTEDVEEYIDECRQATLHYLGGGIVSKGKL</sequence>
<dbReference type="OrthoDB" id="3264185at2759"/>
<reference evidence="1" key="1">
    <citation type="submission" date="2019-01" db="EMBL/GenBank/DDBJ databases">
        <title>Draft genome sequences of three monokaryotic isolates of the white-rot basidiomycete fungus Dichomitus squalens.</title>
        <authorList>
            <consortium name="DOE Joint Genome Institute"/>
            <person name="Lopez S.C."/>
            <person name="Andreopoulos B."/>
            <person name="Pangilinan J."/>
            <person name="Lipzen A."/>
            <person name="Riley R."/>
            <person name="Ahrendt S."/>
            <person name="Ng V."/>
            <person name="Barry K."/>
            <person name="Daum C."/>
            <person name="Grigoriev I.V."/>
            <person name="Hilden K.S."/>
            <person name="Makela M.R."/>
            <person name="de Vries R.P."/>
        </authorList>
    </citation>
    <scope>NUCLEOTIDE SEQUENCE [LARGE SCALE GENOMIC DNA]</scope>
    <source>
        <strain evidence="1">OM18370.1</strain>
    </source>
</reference>
<dbReference type="SUPFAM" id="SSF52777">
    <property type="entry name" value="CoA-dependent acyltransferases"/>
    <property type="match status" value="1"/>
</dbReference>
<evidence type="ECO:0008006" key="2">
    <source>
        <dbReference type="Google" id="ProtNLM"/>
    </source>
</evidence>
<gene>
    <name evidence="1" type="ORF">BD311DRAFT_680865</name>
</gene>
<dbReference type="AlphaFoldDB" id="A0A4Q9N9J2"/>
<name>A0A4Q9N9J2_9APHY</name>
<evidence type="ECO:0000313" key="1">
    <source>
        <dbReference type="EMBL" id="TBU35981.1"/>
    </source>
</evidence>
<protein>
    <recommendedName>
        <fullName evidence="2">Diacylglycerol O-acyltransferase</fullName>
    </recommendedName>
</protein>
<proteinExistence type="predicted"/>
<dbReference type="EMBL" id="ML143386">
    <property type="protein sequence ID" value="TBU35981.1"/>
    <property type="molecule type" value="Genomic_DNA"/>
</dbReference>
<dbReference type="InterPro" id="IPR023213">
    <property type="entry name" value="CAT-like_dom_sf"/>
</dbReference>
<dbReference type="Proteomes" id="UP000292957">
    <property type="component" value="Unassembled WGS sequence"/>
</dbReference>
<organism evidence="1">
    <name type="scientific">Dichomitus squalens</name>
    <dbReference type="NCBI Taxonomy" id="114155"/>
    <lineage>
        <taxon>Eukaryota</taxon>
        <taxon>Fungi</taxon>
        <taxon>Dikarya</taxon>
        <taxon>Basidiomycota</taxon>
        <taxon>Agaricomycotina</taxon>
        <taxon>Agaricomycetes</taxon>
        <taxon>Polyporales</taxon>
        <taxon>Polyporaceae</taxon>
        <taxon>Dichomitus</taxon>
    </lineage>
</organism>